<proteinExistence type="predicted"/>
<comment type="caution">
    <text evidence="1">The sequence shown here is derived from an EMBL/GenBank/DDBJ whole genome shotgun (WGS) entry which is preliminary data.</text>
</comment>
<dbReference type="AlphaFoldDB" id="A0A177AR02"/>
<dbReference type="OrthoDB" id="6118340at2759"/>
<dbReference type="EMBL" id="LWCA01002547">
    <property type="protein sequence ID" value="OAF63803.1"/>
    <property type="molecule type" value="Genomic_DNA"/>
</dbReference>
<dbReference type="InterPro" id="IPR036397">
    <property type="entry name" value="RNaseH_sf"/>
</dbReference>
<sequence>NFFRMNTTKASMFLEGWLTTVNKKKKNNTSFSLNKLNSLIEILKTATIQTTTKSTEEYFAIKTYDIVNINDIAKLIKKYNSESDPILYYVANEELFYRIHDVHMQQVHGGINKMMVHLKKRVEKANDEIHKQLVFLMRDNNTQHWSVGLKFVQFQKNSSYHSRMRTSPCEAFFGTPATLGLTKEKIYKNQEIQSIKMIEKGNKIFGPLKEGDCVRIPIPHVDRGRLDPGNLIDVVTGVDHGQYTIGTCTGKIENNFTRNQILSLRSTVREKSIGWGQGFFKCNCKGGCSVAAITACLVPINK</sequence>
<evidence type="ECO:0000313" key="1">
    <source>
        <dbReference type="EMBL" id="OAF63803.1"/>
    </source>
</evidence>
<feature type="non-terminal residue" evidence="1">
    <location>
        <position position="1"/>
    </location>
</feature>
<gene>
    <name evidence="1" type="ORF">A3Q56_08493</name>
</gene>
<dbReference type="Gene3D" id="3.30.420.10">
    <property type="entry name" value="Ribonuclease H-like superfamily/Ribonuclease H"/>
    <property type="match status" value="1"/>
</dbReference>
<protein>
    <submittedName>
        <fullName evidence="1">Uncharacterized protein</fullName>
    </submittedName>
</protein>
<reference evidence="1 2" key="1">
    <citation type="submission" date="2016-04" db="EMBL/GenBank/DDBJ databases">
        <title>The genome of Intoshia linei affirms orthonectids as highly simplified spiralians.</title>
        <authorList>
            <person name="Mikhailov K.V."/>
            <person name="Slusarev G.S."/>
            <person name="Nikitin M.A."/>
            <person name="Logacheva M.D."/>
            <person name="Penin A."/>
            <person name="Aleoshin V."/>
            <person name="Panchin Y.V."/>
        </authorList>
    </citation>
    <scope>NUCLEOTIDE SEQUENCE [LARGE SCALE GENOMIC DNA]</scope>
    <source>
        <strain evidence="1">Intl2013</strain>
        <tissue evidence="1">Whole animal</tissue>
    </source>
</reference>
<accession>A0A177AR02</accession>
<organism evidence="1 2">
    <name type="scientific">Intoshia linei</name>
    <dbReference type="NCBI Taxonomy" id="1819745"/>
    <lineage>
        <taxon>Eukaryota</taxon>
        <taxon>Metazoa</taxon>
        <taxon>Spiralia</taxon>
        <taxon>Lophotrochozoa</taxon>
        <taxon>Mesozoa</taxon>
        <taxon>Orthonectida</taxon>
        <taxon>Rhopaluridae</taxon>
        <taxon>Intoshia</taxon>
    </lineage>
</organism>
<evidence type="ECO:0000313" key="2">
    <source>
        <dbReference type="Proteomes" id="UP000078046"/>
    </source>
</evidence>
<dbReference type="GO" id="GO:0003676">
    <property type="term" value="F:nucleic acid binding"/>
    <property type="evidence" value="ECO:0007669"/>
    <property type="project" value="InterPro"/>
</dbReference>
<name>A0A177AR02_9BILA</name>
<dbReference type="Proteomes" id="UP000078046">
    <property type="component" value="Unassembled WGS sequence"/>
</dbReference>
<keyword evidence="2" id="KW-1185">Reference proteome</keyword>